<keyword evidence="3" id="KW-0328">Glycosyltransferase</keyword>
<evidence type="ECO:0000259" key="2">
    <source>
        <dbReference type="Pfam" id="PF13231"/>
    </source>
</evidence>
<feature type="transmembrane region" description="Helical" evidence="1">
    <location>
        <begin position="362"/>
        <end position="383"/>
    </location>
</feature>
<dbReference type="NCBIfam" id="TIGR03663">
    <property type="entry name" value="flippase activity-associated protein Agl23"/>
    <property type="match status" value="1"/>
</dbReference>
<organism evidence="3 4">
    <name type="scientific">Halococcus hamelinensis 100A6</name>
    <dbReference type="NCBI Taxonomy" id="1132509"/>
    <lineage>
        <taxon>Archaea</taxon>
        <taxon>Methanobacteriati</taxon>
        <taxon>Methanobacteriota</taxon>
        <taxon>Stenosarchaea group</taxon>
        <taxon>Halobacteria</taxon>
        <taxon>Halobacteriales</taxon>
        <taxon>Halococcaceae</taxon>
        <taxon>Halococcus</taxon>
    </lineage>
</organism>
<evidence type="ECO:0000313" key="3">
    <source>
        <dbReference type="EMBL" id="EMA39054.1"/>
    </source>
</evidence>
<feature type="transmembrane region" description="Helical" evidence="1">
    <location>
        <begin position="164"/>
        <end position="183"/>
    </location>
</feature>
<feature type="transmembrane region" description="Helical" evidence="1">
    <location>
        <begin position="87"/>
        <end position="107"/>
    </location>
</feature>
<feature type="transmembrane region" description="Helical" evidence="1">
    <location>
        <begin position="228"/>
        <end position="248"/>
    </location>
</feature>
<comment type="caution">
    <text evidence="3">The sequence shown here is derived from an EMBL/GenBank/DDBJ whole genome shotgun (WGS) entry which is preliminary data.</text>
</comment>
<evidence type="ECO:0000313" key="4">
    <source>
        <dbReference type="Proteomes" id="UP000011566"/>
    </source>
</evidence>
<dbReference type="InterPro" id="IPR016950">
    <property type="entry name" value="Manno-Trfase_MA4085_prd"/>
</dbReference>
<protein>
    <submittedName>
        <fullName evidence="3">Membrane-bound mannosyltransferase</fullName>
    </submittedName>
</protein>
<dbReference type="eggNOG" id="arCOG00562">
    <property type="taxonomic scope" value="Archaea"/>
</dbReference>
<dbReference type="Proteomes" id="UP000011566">
    <property type="component" value="Unassembled WGS sequence"/>
</dbReference>
<keyword evidence="1" id="KW-0812">Transmembrane</keyword>
<dbReference type="GO" id="GO:0016757">
    <property type="term" value="F:glycosyltransferase activity"/>
    <property type="evidence" value="ECO:0007669"/>
    <property type="project" value="UniProtKB-KW"/>
</dbReference>
<feature type="domain" description="Glycosyltransferase RgtA/B/C/D-like" evidence="2">
    <location>
        <begin position="67"/>
        <end position="201"/>
    </location>
</feature>
<dbReference type="PIRSF" id="PIRSF030218">
    <property type="entry name" value="Mannosyltr_MA4085_prd"/>
    <property type="match status" value="1"/>
</dbReference>
<dbReference type="Pfam" id="PF13231">
    <property type="entry name" value="PMT_2"/>
    <property type="match status" value="1"/>
</dbReference>
<name>M0M391_9EURY</name>
<dbReference type="AlphaFoldDB" id="M0M391"/>
<feature type="transmembrane region" description="Helical" evidence="1">
    <location>
        <begin position="395"/>
        <end position="416"/>
    </location>
</feature>
<dbReference type="PANTHER" id="PTHR41710:SF2">
    <property type="entry name" value="GLYCOSYL TRANSFERASE FAMILY 39_83 DOMAIN-CONTAINING PROTEIN"/>
    <property type="match status" value="1"/>
</dbReference>
<dbReference type="InterPro" id="IPR038731">
    <property type="entry name" value="RgtA/B/C-like"/>
</dbReference>
<feature type="transmembrane region" description="Helical" evidence="1">
    <location>
        <begin position="16"/>
        <end position="34"/>
    </location>
</feature>
<dbReference type="RefSeq" id="WP_007692604.1">
    <property type="nucleotide sequence ID" value="NZ_AJRK01000030.1"/>
</dbReference>
<proteinExistence type="predicted"/>
<keyword evidence="1" id="KW-1133">Transmembrane helix</keyword>
<feature type="transmembrane region" description="Helical" evidence="1">
    <location>
        <begin position="337"/>
        <end position="356"/>
    </location>
</feature>
<keyword evidence="4" id="KW-1185">Reference proteome</keyword>
<keyword evidence="3" id="KW-0808">Transferase</keyword>
<evidence type="ECO:0000256" key="1">
    <source>
        <dbReference type="SAM" id="Phobius"/>
    </source>
</evidence>
<accession>M0M391</accession>
<reference evidence="3 4" key="1">
    <citation type="journal article" date="2014" name="PLoS Genet.">
        <title>Phylogenetically driven sequencing of extremely halophilic archaea reveals strategies for static and dynamic osmo-response.</title>
        <authorList>
            <person name="Becker E.A."/>
            <person name="Seitzer P.M."/>
            <person name="Tritt A."/>
            <person name="Larsen D."/>
            <person name="Krusor M."/>
            <person name="Yao A.I."/>
            <person name="Wu D."/>
            <person name="Madern D."/>
            <person name="Eisen J.A."/>
            <person name="Darling A.E."/>
            <person name="Facciotti M.T."/>
        </authorList>
    </citation>
    <scope>NUCLEOTIDE SEQUENCE [LARGE SCALE GENOMIC DNA]</scope>
    <source>
        <strain evidence="3 4">100A6</strain>
    </source>
</reference>
<dbReference type="EMBL" id="AOMB01000022">
    <property type="protein sequence ID" value="EMA39054.1"/>
    <property type="molecule type" value="Genomic_DNA"/>
</dbReference>
<dbReference type="PANTHER" id="PTHR41710">
    <property type="entry name" value="GLYCOSYL TRANSFERASE, FAMILY 39"/>
    <property type="match status" value="1"/>
</dbReference>
<keyword evidence="1" id="KW-0472">Membrane</keyword>
<sequence length="570" mass="61211">MAPTDGTAARRSGRRVASAVVAIALLGLLARLAFLGDRTAHWDEARVAYWTLHYLDTGLFEYRPIIHGPFLQQVNRVVFAVLGPNDFTMRLVVALLGAGLPLVALCFRERLSGVETVALAGFLAFDPLVLYYSRFMRSDLPLAAFALLALGCFVRALDTRKPRYLHAGVLAFALAVTTKEYVLVYVVTWLGALALLVDHRLFARGLPDDWRGRLRTRTRTVRPALRRWLPHLLASLVAFLVVVVSFYAPRTGPNAGPGFDDLLADPTVLPAVVGEATLGSWNAFVSLWVGGGHQDHAYLPFLGSAAETLFVGSGALAVLSVVGFLVDRYADDGPRDLVAFCFYWGFVSVLGYPIIADIAAPWTVLHAVVPLAVPAAVGAGALYRRGYAALATENRPAVAAVAVVGLLVVAQIGFVATTNVYLDDQSDANPLVQYAQPADDLHPALREMASVSATHSGTDVLLYGDFLVANTTGTRDPGCAEWFNVLPLPWYFEAEDVSVACARDDAAFESTMDGDAPPVVVSLSSDADSLEPRLAGYEAYPAVIRTQDTSRTNVTVFVDGSTASNASDTP</sequence>
<dbReference type="InterPro" id="IPR019962">
    <property type="entry name" value="CHP03663"/>
</dbReference>
<feature type="transmembrane region" description="Helical" evidence="1">
    <location>
        <begin position="114"/>
        <end position="134"/>
    </location>
</feature>
<feature type="transmembrane region" description="Helical" evidence="1">
    <location>
        <begin position="140"/>
        <end position="157"/>
    </location>
</feature>
<dbReference type="OrthoDB" id="313515at2157"/>
<gene>
    <name evidence="3" type="ORF">C447_07853</name>
</gene>
<dbReference type="PATRIC" id="fig|1132509.6.peg.1784"/>
<feature type="transmembrane region" description="Helical" evidence="1">
    <location>
        <begin position="297"/>
        <end position="325"/>
    </location>
</feature>